<keyword evidence="1" id="KW-0812">Transmembrane</keyword>
<feature type="transmembrane region" description="Helical" evidence="1">
    <location>
        <begin position="38"/>
        <end position="54"/>
    </location>
</feature>
<gene>
    <name evidence="2" type="ORF">PB01_10905</name>
</gene>
<dbReference type="OrthoDB" id="2455030at2"/>
<dbReference type="AlphaFoldDB" id="A0A5J6SP79"/>
<dbReference type="Proteomes" id="UP000325517">
    <property type="component" value="Chromosome"/>
</dbReference>
<keyword evidence="1" id="KW-1133">Transmembrane helix</keyword>
<sequence length="67" mass="7717">MVKSLKGQFILSCFTSSMFTIYIFMLFNTPIQIDNVQVNIWIFAALAAVFNLGVQSQRYFQSKKTAR</sequence>
<proteinExistence type="predicted"/>
<keyword evidence="3" id="KW-1185">Reference proteome</keyword>
<dbReference type="RefSeq" id="WP_151700216.1">
    <property type="nucleotide sequence ID" value="NZ_CP031223.1"/>
</dbReference>
<keyword evidence="1" id="KW-0472">Membrane</keyword>
<evidence type="ECO:0000256" key="1">
    <source>
        <dbReference type="SAM" id="Phobius"/>
    </source>
</evidence>
<dbReference type="EMBL" id="CP031223">
    <property type="protein sequence ID" value="QFF99293.1"/>
    <property type="molecule type" value="Genomic_DNA"/>
</dbReference>
<organism evidence="2 3">
    <name type="scientific">Psychrobacillus glaciei</name>
    <dbReference type="NCBI Taxonomy" id="2283160"/>
    <lineage>
        <taxon>Bacteria</taxon>
        <taxon>Bacillati</taxon>
        <taxon>Bacillota</taxon>
        <taxon>Bacilli</taxon>
        <taxon>Bacillales</taxon>
        <taxon>Bacillaceae</taxon>
        <taxon>Psychrobacillus</taxon>
    </lineage>
</organism>
<evidence type="ECO:0000313" key="3">
    <source>
        <dbReference type="Proteomes" id="UP000325517"/>
    </source>
</evidence>
<accession>A0A5J6SP79</accession>
<protein>
    <submittedName>
        <fullName evidence="2">Uncharacterized protein</fullName>
    </submittedName>
</protein>
<name>A0A5J6SP79_9BACI</name>
<dbReference type="KEGG" id="psyo:PB01_10905"/>
<evidence type="ECO:0000313" key="2">
    <source>
        <dbReference type="EMBL" id="QFF99293.1"/>
    </source>
</evidence>
<reference evidence="2 3" key="1">
    <citation type="submission" date="2018-07" db="EMBL/GenBank/DDBJ databases">
        <title>Complete genome sequence of Psychrobacillus sp. PB01, isolated from iceberg, and comparative genome analysis of Psychrobacillus strains.</title>
        <authorList>
            <person name="Lee P.C."/>
        </authorList>
    </citation>
    <scope>NUCLEOTIDE SEQUENCE [LARGE SCALE GENOMIC DNA]</scope>
    <source>
        <strain evidence="2 3">PB01</strain>
    </source>
</reference>
<feature type="transmembrane region" description="Helical" evidence="1">
    <location>
        <begin position="7"/>
        <end position="26"/>
    </location>
</feature>